<evidence type="ECO:0000256" key="7">
    <source>
        <dbReference type="ARBA" id="ARBA00022670"/>
    </source>
</evidence>
<dbReference type="InterPro" id="IPR012779">
    <property type="entry name" value="Peptidase_M1_pepN"/>
</dbReference>
<sequence length="900" mass="100033">MRTDTAPTIFRQDYVPYPYRLPRVRLEFDLAAESTRVRSELRFEPAPGTAPGTPLVLQGEDLELVEVRLDGRPLAADEYQLADDTLSLVPPGHGKPFTIGIVSLCRPAENTTLMGLYVSGDKLFTQCEAQGFRRITWFPDRPDVMARFEVLLRADPAAYPLLLSNGNLIEQAGLPDGRHQALWRDPHPKPCYLFALVAGDFDCIERTETTRSGREVLLQVYSDKGYREQTRWALDCLANALHWDERRFGLELDLDRFMVVAARDFNMGAMENKGLNIFNAAYVLADPATATDAAYRGIEAVIGHEYFHNWTGNRVTCRDWFQLSLKEGLTVFRDQEFSADMLAAGLPPAEAASARAVKRIDDVHTLRLAQFPEDAGPMAHPIRPDSYQEIGNFYTATVYEKGAEVIRMQHTLLGEDGFRAGMDEYFRRHDGQAVTCDDFVDAMESIYAQRHPGQDFSVFRRWYEQAGTPRVRVRSHYDPAARACRITLEQRCTPAGLEARQSPPPEKPPLHIPLAIGLIDADGRSMPIQWEGEARDTVVLELREASGTWTLTDIPRAPVLSLLRGFSAPVILETDRTADDLALLARRDPDPFARWDAVQETAHRHLQACIEAGRSGGPQPALDTLLEIWRAALKDERLSPAYQARLLALPALREVIDRGEPMDPQAAVAAWTRTRQALGARLADAWRAAYDALADDGGPYSPDPVSSGRRALRNLALDNLLAGQAPGAVELALAQYRQARNMTESLGALTALLQHAPQDAAGPLADFHARWRDDPLVLDRWFGAQAGAPGCTVAGVRALMALPDFSLRNPNRARAVVFRFCLDNPGNLHTPEGYDFWAEQVLALDALNPEVAARLSRAFDNWARHEPVARAGMQAALRRVLDAPGLSRNVREIVSKALAT</sequence>
<keyword evidence="8" id="KW-0479">Metal-binding</keyword>
<dbReference type="Gene3D" id="1.25.50.10">
    <property type="entry name" value="Peptidase M1, alanyl aminopeptidase, C-terminal domain"/>
    <property type="match status" value="1"/>
</dbReference>
<dbReference type="FunFam" id="3.30.2010.30:FF:000002">
    <property type="entry name" value="Putative aminopeptidase N"/>
    <property type="match status" value="1"/>
</dbReference>
<dbReference type="InterPro" id="IPR027268">
    <property type="entry name" value="Peptidase_M4/M1_CTD_sf"/>
</dbReference>
<dbReference type="Gene3D" id="2.60.40.1730">
    <property type="entry name" value="tricorn interacting facor f3 domain"/>
    <property type="match status" value="1"/>
</dbReference>
<evidence type="ECO:0000256" key="5">
    <source>
        <dbReference type="ARBA" id="ARBA00015611"/>
    </source>
</evidence>
<feature type="domain" description="Peptidase M1 membrane alanine aminopeptidase" evidence="13">
    <location>
        <begin position="232"/>
        <end position="447"/>
    </location>
</feature>
<evidence type="ECO:0000259" key="15">
    <source>
        <dbReference type="Pfam" id="PF17432"/>
    </source>
</evidence>
<proteinExistence type="inferred from homology"/>
<dbReference type="Gene3D" id="1.10.390.10">
    <property type="entry name" value="Neutral Protease Domain 2"/>
    <property type="match status" value="1"/>
</dbReference>
<evidence type="ECO:0000256" key="11">
    <source>
        <dbReference type="ARBA" id="ARBA00023049"/>
    </source>
</evidence>
<dbReference type="InterPro" id="IPR001930">
    <property type="entry name" value="Peptidase_M1"/>
</dbReference>
<evidence type="ECO:0000313" key="18">
    <source>
        <dbReference type="Proteomes" id="UP000541136"/>
    </source>
</evidence>
<dbReference type="RefSeq" id="WP_151024408.1">
    <property type="nucleotide sequence ID" value="NZ_JACHIB010000002.1"/>
</dbReference>
<evidence type="ECO:0000256" key="1">
    <source>
        <dbReference type="ARBA" id="ARBA00000098"/>
    </source>
</evidence>
<keyword evidence="11" id="KW-0482">Metalloprotease</keyword>
<protein>
    <recommendedName>
        <fullName evidence="5 12">Aminopeptidase N</fullName>
        <ecNumber evidence="4 12">3.4.11.2</ecNumber>
    </recommendedName>
</protein>
<dbReference type="PRINTS" id="PR00756">
    <property type="entry name" value="ALADIPTASE"/>
</dbReference>
<dbReference type="InterPro" id="IPR035414">
    <property type="entry name" value="Peptidase_M1_pepN_Ig-like"/>
</dbReference>
<keyword evidence="6 17" id="KW-0031">Aminopeptidase</keyword>
<dbReference type="PANTHER" id="PTHR46322:SF1">
    <property type="entry name" value="PUROMYCIN-SENSITIVE AMINOPEPTIDASE"/>
    <property type="match status" value="1"/>
</dbReference>
<keyword evidence="10" id="KW-0862">Zinc</keyword>
<dbReference type="Pfam" id="PF01433">
    <property type="entry name" value="Peptidase_M1"/>
    <property type="match status" value="1"/>
</dbReference>
<dbReference type="GO" id="GO:0008270">
    <property type="term" value="F:zinc ion binding"/>
    <property type="evidence" value="ECO:0007669"/>
    <property type="project" value="InterPro"/>
</dbReference>
<dbReference type="Pfam" id="PF17432">
    <property type="entry name" value="DUF3458_C"/>
    <property type="match status" value="1"/>
</dbReference>
<dbReference type="InterPro" id="IPR042097">
    <property type="entry name" value="Aminopeptidase_N-like_N_sf"/>
</dbReference>
<dbReference type="Pfam" id="PF17900">
    <property type="entry name" value="Peptidase_M1_N"/>
    <property type="match status" value="1"/>
</dbReference>
<evidence type="ECO:0000256" key="2">
    <source>
        <dbReference type="ARBA" id="ARBA00001947"/>
    </source>
</evidence>
<evidence type="ECO:0000259" key="13">
    <source>
        <dbReference type="Pfam" id="PF01433"/>
    </source>
</evidence>
<dbReference type="PANTHER" id="PTHR46322">
    <property type="entry name" value="PUROMYCIN-SENSITIVE AMINOPEPTIDASE"/>
    <property type="match status" value="1"/>
</dbReference>
<comment type="caution">
    <text evidence="17">The sequence shown here is derived from an EMBL/GenBank/DDBJ whole genome shotgun (WGS) entry which is preliminary data.</text>
</comment>
<feature type="domain" description="Peptidase M1 alanyl aminopeptidase C-terminal" evidence="15">
    <location>
        <begin position="579"/>
        <end position="899"/>
    </location>
</feature>
<evidence type="ECO:0000259" key="16">
    <source>
        <dbReference type="Pfam" id="PF17900"/>
    </source>
</evidence>
<comment type="similarity">
    <text evidence="3">Belongs to the peptidase M1 family.</text>
</comment>
<evidence type="ECO:0000256" key="10">
    <source>
        <dbReference type="ARBA" id="ARBA00022833"/>
    </source>
</evidence>
<dbReference type="InterPro" id="IPR045357">
    <property type="entry name" value="Aminopeptidase_N-like_N"/>
</dbReference>
<dbReference type="CDD" id="cd09600">
    <property type="entry name" value="M1_APN"/>
    <property type="match status" value="1"/>
</dbReference>
<keyword evidence="7" id="KW-0645">Protease</keyword>
<dbReference type="AlphaFoldDB" id="A0A7W9TL69"/>
<comment type="catalytic activity">
    <reaction evidence="1">
        <text>Release of an N-terminal amino acid, Xaa-|-Yaa- from a peptide, amide or arylamide. Xaa is preferably Ala, but may be most amino acids including Pro (slow action). When a terminal hydrophobic residue is followed by a prolyl residue, the two may be released as an intact Xaa-Pro dipeptide.</text>
        <dbReference type="EC" id="3.4.11.2"/>
    </reaction>
</comment>
<evidence type="ECO:0000256" key="12">
    <source>
        <dbReference type="NCBIfam" id="TIGR02414"/>
    </source>
</evidence>
<evidence type="ECO:0000256" key="6">
    <source>
        <dbReference type="ARBA" id="ARBA00022438"/>
    </source>
</evidence>
<dbReference type="InterPro" id="IPR037144">
    <property type="entry name" value="Peptidase_M1_pepN_C_sf"/>
</dbReference>
<organism evidence="17 18">
    <name type="scientific">Castellaniella defragrans</name>
    <name type="common">Alcaligenes defragrans</name>
    <dbReference type="NCBI Taxonomy" id="75697"/>
    <lineage>
        <taxon>Bacteria</taxon>
        <taxon>Pseudomonadati</taxon>
        <taxon>Pseudomonadota</taxon>
        <taxon>Betaproteobacteria</taxon>
        <taxon>Burkholderiales</taxon>
        <taxon>Alcaligenaceae</taxon>
        <taxon>Castellaniella</taxon>
    </lineage>
</organism>
<evidence type="ECO:0000256" key="8">
    <source>
        <dbReference type="ARBA" id="ARBA00022723"/>
    </source>
</evidence>
<comment type="cofactor">
    <cofactor evidence="2">
        <name>Zn(2+)</name>
        <dbReference type="ChEBI" id="CHEBI:29105"/>
    </cofactor>
</comment>
<dbReference type="Gene3D" id="3.30.2010.30">
    <property type="match status" value="1"/>
</dbReference>
<dbReference type="EMBL" id="JACHIB010000002">
    <property type="protein sequence ID" value="MBB6082466.1"/>
    <property type="molecule type" value="Genomic_DNA"/>
</dbReference>
<evidence type="ECO:0000256" key="3">
    <source>
        <dbReference type="ARBA" id="ARBA00010136"/>
    </source>
</evidence>
<dbReference type="GO" id="GO:0008237">
    <property type="term" value="F:metallopeptidase activity"/>
    <property type="evidence" value="ECO:0007669"/>
    <property type="project" value="UniProtKB-UniRule"/>
</dbReference>
<dbReference type="Gene3D" id="2.60.40.1840">
    <property type="match status" value="1"/>
</dbReference>
<dbReference type="Proteomes" id="UP000541136">
    <property type="component" value="Unassembled WGS sequence"/>
</dbReference>
<evidence type="ECO:0000313" key="17">
    <source>
        <dbReference type="EMBL" id="MBB6082466.1"/>
    </source>
</evidence>
<dbReference type="Pfam" id="PF11940">
    <property type="entry name" value="DUF3458"/>
    <property type="match status" value="1"/>
</dbReference>
<feature type="domain" description="Peptidase M1 alanyl aminopeptidase Ig-like fold" evidence="14">
    <location>
        <begin position="467"/>
        <end position="575"/>
    </location>
</feature>
<dbReference type="InterPro" id="IPR024601">
    <property type="entry name" value="Peptidase_M1_pepN_C"/>
</dbReference>
<dbReference type="SUPFAM" id="SSF55486">
    <property type="entry name" value="Metalloproteases ('zincins'), catalytic domain"/>
    <property type="match status" value="1"/>
</dbReference>
<dbReference type="NCBIfam" id="TIGR02414">
    <property type="entry name" value="pepN_proteo"/>
    <property type="match status" value="1"/>
</dbReference>
<evidence type="ECO:0000256" key="4">
    <source>
        <dbReference type="ARBA" id="ARBA00012564"/>
    </source>
</evidence>
<accession>A0A7W9TL69</accession>
<dbReference type="InterPro" id="IPR014782">
    <property type="entry name" value="Peptidase_M1_dom"/>
</dbReference>
<dbReference type="GO" id="GO:0006508">
    <property type="term" value="P:proteolysis"/>
    <property type="evidence" value="ECO:0007669"/>
    <property type="project" value="UniProtKB-UniRule"/>
</dbReference>
<evidence type="ECO:0000256" key="9">
    <source>
        <dbReference type="ARBA" id="ARBA00022801"/>
    </source>
</evidence>
<dbReference type="EC" id="3.4.11.2" evidence="4 12"/>
<keyword evidence="9 17" id="KW-0378">Hydrolase</keyword>
<dbReference type="GO" id="GO:0016285">
    <property type="term" value="F:alanyl aminopeptidase activity"/>
    <property type="evidence" value="ECO:0007669"/>
    <property type="project" value="UniProtKB-EC"/>
</dbReference>
<evidence type="ECO:0000259" key="14">
    <source>
        <dbReference type="Pfam" id="PF11940"/>
    </source>
</evidence>
<reference evidence="17 18" key="1">
    <citation type="submission" date="2020-08" db="EMBL/GenBank/DDBJ databases">
        <title>Genomic Encyclopedia of Type Strains, Phase IV (KMG-IV): sequencing the most valuable type-strain genomes for metagenomic binning, comparative biology and taxonomic classification.</title>
        <authorList>
            <person name="Goeker M."/>
        </authorList>
    </citation>
    <scope>NUCLEOTIDE SEQUENCE [LARGE SCALE GENOMIC DNA]</scope>
    <source>
        <strain evidence="17 18">DSM 12141</strain>
    </source>
</reference>
<gene>
    <name evidence="17" type="ORF">HNR28_000486</name>
</gene>
<dbReference type="SUPFAM" id="SSF63737">
    <property type="entry name" value="Leukotriene A4 hydrolase N-terminal domain"/>
    <property type="match status" value="1"/>
</dbReference>
<name>A0A7W9TL69_CASDE</name>
<dbReference type="InterPro" id="IPR038438">
    <property type="entry name" value="PepN_Ig-like_sf"/>
</dbReference>
<feature type="domain" description="Aminopeptidase N-like N-terminal" evidence="16">
    <location>
        <begin position="110"/>
        <end position="193"/>
    </location>
</feature>